<accession>A0A0M0HWR8</accession>
<dbReference type="EMBL" id="LHPI01000019">
    <property type="protein sequence ID" value="KOO06322.1"/>
    <property type="molecule type" value="Genomic_DNA"/>
</dbReference>
<dbReference type="PATRIC" id="fig|171383.3.peg.3605"/>
<dbReference type="Proteomes" id="UP000037530">
    <property type="component" value="Unassembled WGS sequence"/>
</dbReference>
<proteinExistence type="predicted"/>
<gene>
    <name evidence="1" type="ORF">AKJ31_17655</name>
</gene>
<keyword evidence="2" id="KW-1185">Reference proteome</keyword>
<name>A0A0M0HWR8_9VIBR</name>
<evidence type="ECO:0000313" key="1">
    <source>
        <dbReference type="EMBL" id="KOO06322.1"/>
    </source>
</evidence>
<sequence length="69" mass="8046">MYRIDFDLSQQNTQWSSQINQLNSDILKRHIHPRITTNNSAIHFSFCDKSNQGDILTDEGTKLGTFKIY</sequence>
<dbReference type="AlphaFoldDB" id="A0A0M0HWR8"/>
<protein>
    <submittedName>
        <fullName evidence="1">Uncharacterized protein</fullName>
    </submittedName>
</protein>
<comment type="caution">
    <text evidence="1">The sequence shown here is derived from an EMBL/GenBank/DDBJ whole genome shotgun (WGS) entry which is preliminary data.</text>
</comment>
<organism evidence="1 2">
    <name type="scientific">Vibrio hepatarius</name>
    <dbReference type="NCBI Taxonomy" id="171383"/>
    <lineage>
        <taxon>Bacteria</taxon>
        <taxon>Pseudomonadati</taxon>
        <taxon>Pseudomonadota</taxon>
        <taxon>Gammaproteobacteria</taxon>
        <taxon>Vibrionales</taxon>
        <taxon>Vibrionaceae</taxon>
        <taxon>Vibrio</taxon>
        <taxon>Vibrio oreintalis group</taxon>
    </lineage>
</organism>
<reference evidence="2" key="1">
    <citation type="submission" date="2015-08" db="EMBL/GenBank/DDBJ databases">
        <title>Vibrio galatheae sp. nov., a novel member of the Vibrionaceae family isolated from the Solomon Islands.</title>
        <authorList>
            <person name="Giubergia S."/>
            <person name="Machado H."/>
            <person name="Mateiu R.V."/>
            <person name="Gram L."/>
        </authorList>
    </citation>
    <scope>NUCLEOTIDE SEQUENCE [LARGE SCALE GENOMIC DNA]</scope>
    <source>
        <strain evidence="2">DSM 19134</strain>
    </source>
</reference>
<evidence type="ECO:0000313" key="2">
    <source>
        <dbReference type="Proteomes" id="UP000037530"/>
    </source>
</evidence>